<evidence type="ECO:0000313" key="2">
    <source>
        <dbReference type="EMBL" id="QOP55783.1"/>
    </source>
</evidence>
<organism evidence="2 3">
    <name type="scientific">Lacticaseibacillus paracasei</name>
    <name type="common">Lactobacillus paracasei</name>
    <dbReference type="NCBI Taxonomy" id="1597"/>
    <lineage>
        <taxon>Bacteria</taxon>
        <taxon>Bacillati</taxon>
        <taxon>Bacillota</taxon>
        <taxon>Bacilli</taxon>
        <taxon>Lactobacillales</taxon>
        <taxon>Lactobacillaceae</taxon>
        <taxon>Lacticaseibacillus</taxon>
    </lineage>
</organism>
<proteinExistence type="predicted"/>
<accession>A0ABD7BTM0</accession>
<sequence>MGCPPFKTHSLTQKPAHKDHKCNAQSPAITLVPTYAPVSKRSGSRSL</sequence>
<dbReference type="Proteomes" id="UP000593972">
    <property type="component" value="Chromosome"/>
</dbReference>
<reference evidence="2 3" key="1">
    <citation type="submission" date="2020-03" db="EMBL/GenBank/DDBJ databases">
        <title>Complete genome sequence of Lactobacillus paracasei strain NFFJ04, isolated from animal feed.</title>
        <authorList>
            <person name="Jung J.Y."/>
        </authorList>
    </citation>
    <scope>NUCLEOTIDE SEQUENCE [LARGE SCALE GENOMIC DNA]</scope>
    <source>
        <strain evidence="2 3">NFFJ04</strain>
    </source>
</reference>
<dbReference type="AntiFam" id="ANF00266">
    <property type="entry name" value="DNA repeat translations related to WP_020751851.1"/>
</dbReference>
<dbReference type="AlphaFoldDB" id="A0ABD7BTM0"/>
<feature type="region of interest" description="Disordered" evidence="1">
    <location>
        <begin position="1"/>
        <end position="26"/>
    </location>
</feature>
<evidence type="ECO:0000256" key="1">
    <source>
        <dbReference type="SAM" id="MobiDB-lite"/>
    </source>
</evidence>
<dbReference type="EMBL" id="CP050500">
    <property type="protein sequence ID" value="QOP55783.1"/>
    <property type="molecule type" value="Genomic_DNA"/>
</dbReference>
<gene>
    <name evidence="2" type="ORF">HCJ88_08285</name>
</gene>
<evidence type="ECO:0000313" key="3">
    <source>
        <dbReference type="Proteomes" id="UP000593972"/>
    </source>
</evidence>
<name>A0ABD7BTM0_LACPA</name>
<protein>
    <submittedName>
        <fullName evidence="2">Transcriptional regulator</fullName>
    </submittedName>
</protein>
<dbReference type="NCBIfam" id="NF040509">
    <property type="entry name" value="Lacto_palin_RPT"/>
    <property type="match status" value="1"/>
</dbReference>